<feature type="compositionally biased region" description="Acidic residues" evidence="1">
    <location>
        <begin position="243"/>
        <end position="254"/>
    </location>
</feature>
<feature type="compositionally biased region" description="Basic and acidic residues" evidence="1">
    <location>
        <begin position="255"/>
        <end position="273"/>
    </location>
</feature>
<dbReference type="OrthoDB" id="567691at2759"/>
<dbReference type="PANTHER" id="PTHR16897:SF2">
    <property type="entry name" value="OS03G0226600 PROTEIN"/>
    <property type="match status" value="1"/>
</dbReference>
<feature type="region of interest" description="Disordered" evidence="1">
    <location>
        <begin position="673"/>
        <end position="709"/>
    </location>
</feature>
<dbReference type="Proteomes" id="UP000594638">
    <property type="component" value="Unassembled WGS sequence"/>
</dbReference>
<accession>A0A8S0UCC3</accession>
<gene>
    <name evidence="2" type="ORF">OLEA9_A052049</name>
</gene>
<keyword evidence="3" id="KW-1185">Reference proteome</keyword>
<dbReference type="PANTHER" id="PTHR16897">
    <property type="entry name" value="OS10G0105400 PROTEIN"/>
    <property type="match status" value="1"/>
</dbReference>
<feature type="region of interest" description="Disordered" evidence="1">
    <location>
        <begin position="343"/>
        <end position="400"/>
    </location>
</feature>
<dbReference type="AlphaFoldDB" id="A0A8S0UCC3"/>
<organism evidence="2 3">
    <name type="scientific">Olea europaea subsp. europaea</name>
    <dbReference type="NCBI Taxonomy" id="158383"/>
    <lineage>
        <taxon>Eukaryota</taxon>
        <taxon>Viridiplantae</taxon>
        <taxon>Streptophyta</taxon>
        <taxon>Embryophyta</taxon>
        <taxon>Tracheophyta</taxon>
        <taxon>Spermatophyta</taxon>
        <taxon>Magnoliopsida</taxon>
        <taxon>eudicotyledons</taxon>
        <taxon>Gunneridae</taxon>
        <taxon>Pentapetalae</taxon>
        <taxon>asterids</taxon>
        <taxon>lamiids</taxon>
        <taxon>Lamiales</taxon>
        <taxon>Oleaceae</taxon>
        <taxon>Oleeae</taxon>
        <taxon>Olea</taxon>
    </lineage>
</organism>
<reference evidence="2 3" key="1">
    <citation type="submission" date="2019-12" db="EMBL/GenBank/DDBJ databases">
        <authorList>
            <person name="Alioto T."/>
            <person name="Alioto T."/>
            <person name="Gomez Garrido J."/>
        </authorList>
    </citation>
    <scope>NUCLEOTIDE SEQUENCE [LARGE SCALE GENOMIC DNA]</scope>
</reference>
<feature type="compositionally biased region" description="Basic and acidic residues" evidence="1">
    <location>
        <begin position="684"/>
        <end position="702"/>
    </location>
</feature>
<comment type="caution">
    <text evidence="2">The sequence shown here is derived from an EMBL/GenBank/DDBJ whole genome shotgun (WGS) entry which is preliminary data.</text>
</comment>
<evidence type="ECO:0000313" key="3">
    <source>
        <dbReference type="Proteomes" id="UP000594638"/>
    </source>
</evidence>
<dbReference type="Gramene" id="OE9A052049T2">
    <property type="protein sequence ID" value="OE9A052049C2"/>
    <property type="gene ID" value="OE9A052049"/>
</dbReference>
<name>A0A8S0UCC3_OLEEU</name>
<feature type="compositionally biased region" description="Polar residues" evidence="1">
    <location>
        <begin position="766"/>
        <end position="786"/>
    </location>
</feature>
<evidence type="ECO:0000313" key="2">
    <source>
        <dbReference type="EMBL" id="CAA3014343.1"/>
    </source>
</evidence>
<feature type="compositionally biased region" description="Basic and acidic residues" evidence="1">
    <location>
        <begin position="371"/>
        <end position="383"/>
    </location>
</feature>
<feature type="compositionally biased region" description="Basic and acidic residues" evidence="1">
    <location>
        <begin position="343"/>
        <end position="364"/>
    </location>
</feature>
<proteinExistence type="predicted"/>
<protein>
    <submittedName>
        <fullName evidence="2">Uncharacterized protein LOC111399494</fullName>
    </submittedName>
</protein>
<feature type="region of interest" description="Disordered" evidence="1">
    <location>
        <begin position="766"/>
        <end position="792"/>
    </location>
</feature>
<feature type="region of interest" description="Disordered" evidence="1">
    <location>
        <begin position="242"/>
        <end position="273"/>
    </location>
</feature>
<dbReference type="EMBL" id="CACTIH010007479">
    <property type="protein sequence ID" value="CAA3014343.1"/>
    <property type="molecule type" value="Genomic_DNA"/>
</dbReference>
<evidence type="ECO:0000256" key="1">
    <source>
        <dbReference type="SAM" id="MobiDB-lite"/>
    </source>
</evidence>
<sequence length="1076" mass="121324">MERELLYPDACGVGGRGWISLGITGYGRMHGTRETCALHTARLPVETLVDFWSALGEETHRSLLRMKEEDFIERLMYRFDSKSFCRDCRRNVIKEFKELKELKRTRREPRCTSWFCVADTAFQYEVSYDTVQADWHQTFLDTFGTYHHFEWAIGSGEGKSDILEFENVGLNLRVQAGGLNLSGLHACYITLRAWKMDGRCSELSVKAHALRGQQCVHCRLFVGDGFVTITSGESIKKFFEHAEEAEEEEDDDSMDKDGNDFDGECSRPQKHAKSPELARDFLLDAATVIFKEQVEKAFREGTARQNAHSIFVCLALKLLEDRVHVACKEIISLEKQIKLLEEEEKEKREEEERKVRRRTKEREKKLRRKERLREKENKEKKCAESNQDPVVPDVSKEEPTLTVDENSNIVSNKDFVSETGEAISSSLLSPDIQDDQFLEDLIYSNMETHSEDSSYWEFGVMRDGNCTFPHDHIKYSCMKPKFKKDPQQDFNLKWSGGRKSTIGKEFSSKYESRYYDNGFDVRSNAAKNNRNVGPNFSEKFRGTKNRIGDRFNSHAHRCHHRDDFRARAESHVTRVMDPNYVNKLEVSGMSKPYYCGHKYNKVECSQEMSGRPKCKIIAGNTSPPNIKQVWEPLNSRKKYIRSNSDSNITTISTLKVEGTESDYLPEIPVATQSDEVTSISIPTSREDNGLQDSMKSRTENGRKGQNGFQSVAKFQQYSKDVAEEDSKLCSSTLTLHGMLDSSIGSSSNSENCSSCLSEEDCNTSSSNNQMLDLTTTSDSDEASQSSEGRESSHCLDNVYTKCHRVVMEPRQSMEGGDDTICHTLECDGTNSLGNLPIKDTLYCDNGRSNVSAGAKPPSLLPRFHNQSIHCPMFQAPTMPYCHQSPVSWPATNGMMSFPHHSHYLFACPFGYGLDGNARLMQFRTLQHLAPPLLNSAQLPFFQPAAHVNGIGTVCAKVPSLGVLKEAEHESNTQKVAPTSKQCLMQTARVVKAGQNGNSETSEMGNTSFSLFHFSGPVARSAGYKLDGDSLKEGIAGDISPNLSTNQPYGHDACSKKDSVEEYNLFAATNGIKFSFF</sequence>
<feature type="compositionally biased region" description="Polar residues" evidence="1">
    <location>
        <begin position="673"/>
        <end position="683"/>
    </location>
</feature>